<dbReference type="EMBL" id="BANB01000734">
    <property type="protein sequence ID" value="GAN78299.1"/>
    <property type="molecule type" value="Genomic_DNA"/>
</dbReference>
<dbReference type="PANTHER" id="PTHR23131:SF4">
    <property type="entry name" value="METALLO-BETA-LACTAMASE SUPERFAMILY POTEIN"/>
    <property type="match status" value="1"/>
</dbReference>
<dbReference type="Gene3D" id="3.60.15.10">
    <property type="entry name" value="Ribonuclease Z/Hydroxyacylglutathione hydrolase-like"/>
    <property type="match status" value="1"/>
</dbReference>
<dbReference type="InterPro" id="IPR048933">
    <property type="entry name" value="B_lactamase-like_C"/>
</dbReference>
<dbReference type="InterPro" id="IPR036388">
    <property type="entry name" value="WH-like_DNA-bd_sf"/>
</dbReference>
<evidence type="ECO:0000313" key="3">
    <source>
        <dbReference type="Proteomes" id="UP000032680"/>
    </source>
</evidence>
<sequence length="346" mass="38307">MPDASDTLIHPHAAPPDYGEVVEIVPGILWTRISLPFRLDHVNIFLIEDGDGWTMIDTGIQSRTAQALWERLFAGPLAGLRIRRVLVTHYHPDHIGLAGWMAERWDAPLLTSLTTYLESRNLSLSPGALDSKVYWDFYRRNGLDESTTALLTTSGHFYLKMVSPLPPTFERLVAGDVLHIGGRRFDVLIGNGHAPEMLMLHCADEHLLLAADQVLAKISPNVSVHAVDPNGDPLGLFLRTLATMAATLPEDTYVLPGHQLPFRGLHVRIAELAAHHEARCALLIDACRAAPRAPADLLPVMFHRKLDPHQMGFAFSEMLAHVNYLLRTGALAWADPVDGVLRVEAR</sequence>
<dbReference type="SMART" id="SM00849">
    <property type="entry name" value="Lactamase_B"/>
    <property type="match status" value="1"/>
</dbReference>
<dbReference type="Pfam" id="PF21221">
    <property type="entry name" value="B_lactamase-like_C"/>
    <property type="match status" value="1"/>
</dbReference>
<dbReference type="InterPro" id="IPR001279">
    <property type="entry name" value="Metallo-B-lactamas"/>
</dbReference>
<keyword evidence="3" id="KW-1185">Reference proteome</keyword>
<dbReference type="InterPro" id="IPR050662">
    <property type="entry name" value="Sec-metab_biosynth-thioest"/>
</dbReference>
<gene>
    <name evidence="2" type="ORF">Asru_0735_05</name>
</gene>
<comment type="caution">
    <text evidence="2">The sequence shown here is derived from an EMBL/GenBank/DDBJ whole genome shotgun (WGS) entry which is preliminary data.</text>
</comment>
<dbReference type="InterPro" id="IPR036866">
    <property type="entry name" value="RibonucZ/Hydroxyglut_hydro"/>
</dbReference>
<accession>A0A0D6PBQ8</accession>
<feature type="domain" description="Metallo-beta-lactamase" evidence="1">
    <location>
        <begin position="41"/>
        <end position="258"/>
    </location>
</feature>
<dbReference type="OrthoDB" id="2971563at2"/>
<dbReference type="Proteomes" id="UP000032680">
    <property type="component" value="Unassembled WGS sequence"/>
</dbReference>
<dbReference type="AlphaFoldDB" id="A0A0D6PBQ8"/>
<dbReference type="RefSeq" id="WP_048862822.1">
    <property type="nucleotide sequence ID" value="NZ_BANB01000734.1"/>
</dbReference>
<dbReference type="Gene3D" id="1.10.10.10">
    <property type="entry name" value="Winged helix-like DNA-binding domain superfamily/Winged helix DNA-binding domain"/>
    <property type="match status" value="1"/>
</dbReference>
<reference evidence="2 3" key="1">
    <citation type="submission" date="2012-11" db="EMBL/GenBank/DDBJ databases">
        <title>Whole genome sequence of Acidisphaera rubrifaciens HS-AP3.</title>
        <authorList>
            <person name="Azuma Y."/>
            <person name="Higashiura N."/>
            <person name="Hirakawa H."/>
            <person name="Matsushita K."/>
        </authorList>
    </citation>
    <scope>NUCLEOTIDE SEQUENCE [LARGE SCALE GENOMIC DNA]</scope>
    <source>
        <strain evidence="2 3">HS-AP3</strain>
    </source>
</reference>
<evidence type="ECO:0000313" key="2">
    <source>
        <dbReference type="EMBL" id="GAN78299.1"/>
    </source>
</evidence>
<dbReference type="PANTHER" id="PTHR23131">
    <property type="entry name" value="ENDORIBONUCLEASE LACTB2"/>
    <property type="match status" value="1"/>
</dbReference>
<organism evidence="2 3">
    <name type="scientific">Acidisphaera rubrifaciens HS-AP3</name>
    <dbReference type="NCBI Taxonomy" id="1231350"/>
    <lineage>
        <taxon>Bacteria</taxon>
        <taxon>Pseudomonadati</taxon>
        <taxon>Pseudomonadota</taxon>
        <taxon>Alphaproteobacteria</taxon>
        <taxon>Acetobacterales</taxon>
        <taxon>Acetobacteraceae</taxon>
        <taxon>Acidisphaera</taxon>
    </lineage>
</organism>
<dbReference type="SUPFAM" id="SSF56281">
    <property type="entry name" value="Metallo-hydrolase/oxidoreductase"/>
    <property type="match status" value="1"/>
</dbReference>
<proteinExistence type="predicted"/>
<name>A0A0D6PBQ8_9PROT</name>
<protein>
    <submittedName>
        <fullName evidence="2">Beta-lactamase</fullName>
    </submittedName>
</protein>
<evidence type="ECO:0000259" key="1">
    <source>
        <dbReference type="SMART" id="SM00849"/>
    </source>
</evidence>
<dbReference type="Pfam" id="PF00753">
    <property type="entry name" value="Lactamase_B"/>
    <property type="match status" value="1"/>
</dbReference>